<dbReference type="InterPro" id="IPR036378">
    <property type="entry name" value="FAS1_dom_sf"/>
</dbReference>
<dbReference type="Gene3D" id="2.30.180.10">
    <property type="entry name" value="FAS1 domain"/>
    <property type="match status" value="2"/>
</dbReference>
<feature type="compositionally biased region" description="Polar residues" evidence="1">
    <location>
        <begin position="525"/>
        <end position="557"/>
    </location>
</feature>
<dbReference type="GO" id="GO:0005615">
    <property type="term" value="C:extracellular space"/>
    <property type="evidence" value="ECO:0007669"/>
    <property type="project" value="TreeGrafter"/>
</dbReference>
<feature type="compositionally biased region" description="Low complexity" evidence="1">
    <location>
        <begin position="558"/>
        <end position="569"/>
    </location>
</feature>
<dbReference type="PANTHER" id="PTHR10900">
    <property type="entry name" value="PERIOSTIN-RELATED"/>
    <property type="match status" value="1"/>
</dbReference>
<organism evidence="3 4">
    <name type="scientific">Rhynchophorus ferrugineus</name>
    <name type="common">Red palm weevil</name>
    <name type="synonym">Curculio ferrugineus</name>
    <dbReference type="NCBI Taxonomy" id="354439"/>
    <lineage>
        <taxon>Eukaryota</taxon>
        <taxon>Metazoa</taxon>
        <taxon>Ecdysozoa</taxon>
        <taxon>Arthropoda</taxon>
        <taxon>Hexapoda</taxon>
        <taxon>Insecta</taxon>
        <taxon>Pterygota</taxon>
        <taxon>Neoptera</taxon>
        <taxon>Endopterygota</taxon>
        <taxon>Coleoptera</taxon>
        <taxon>Polyphaga</taxon>
        <taxon>Cucujiformia</taxon>
        <taxon>Curculionidae</taxon>
        <taxon>Dryophthorinae</taxon>
        <taxon>Rhynchophorus</taxon>
    </lineage>
</organism>
<dbReference type="SMART" id="SM00554">
    <property type="entry name" value="FAS1"/>
    <property type="match status" value="2"/>
</dbReference>
<sequence length="966" mass="104582">MNPIFFGFHYGLREDATHCAPIQSLDDLDLLKKQYKQQQINKSDLLAQLRAAISSTAEEDSPKNLSSREISLADGKKVQLIETSDPKLIPNGKEEEITLPNGDKVFAIRADKSLLSGTGLKTDAVGLPAGLTGKEEEITLPNGDKVIAIKADKNLLSNNGLKNDAVGLPAGLTGKEEEITLPNGDKVIAIKADKNVLSQTLNPDLKTSDIGLPSGLTGNEEEITLPNGDKVIAIKADKNLLSRAQASKGDEITLPNGQKVQVIQTTKDGKDLKDLSGQDLILSNLAGQKEEIFKTSSSSAPASYKTQEITLPNGEKVEVIKTTDPKLVPDGVPLQPGSDLEKLILSKTTTSTPPKVVLDELKKVVPPGANVDFLKSGAGGNLENIALPKDISNQKKVTFVLLEEQSDGTLKIQGVKGNGKDKSELDLDSILKKIKAGEIKLPGTTTTPEPELAPSSQPGVEHPKFITNKPISVTVSPNSFAGDDQEHHSSTTKPLRTSVADDSNLPILTTNIGSHFVSLPPPSPTRNIYTTPSDLFKSNSGSPSPTNNIYPTSNDIYSSTTTSSPFTSPEYSNSKEEYFSNNRYTTPNDIYRISSRSPSLSSSYSTSNTIYNFISKTTPTPKYENYETTRSTYYTTPKTHKASIPPPKPTASTSQSQTSASTPLDYSKPRDQHSKKDINGHLPDLTSVLKAKGLYAMARFLKQSGLDTVLNDTGPYTVFAPTDKAFRTLLVQLGGPERAEEKFKENPRLLSGLLLHHVIPGAFAISSLQDEMTGVSLAGTQLRVNQYNMHDNEWNDVKVTTINGARIIEEQQDIPIPQGIAHAIDRVMFPLPVGDLVQTMQADRERRFTNFLRAVFASGMAETLQGSKSLTLFAPTDKAFAGLSSSDLNQTVTDPALAKELVMKHLIHGTLYTNGMRYYQVKDSLKNDAQITISKHSGKIKVNNQGLITTNIPATNGVIHAVDTLL</sequence>
<dbReference type="FunFam" id="2.30.180.10:FF:000032">
    <property type="entry name" value="Fasciclin domain-containing protein, putative"/>
    <property type="match status" value="1"/>
</dbReference>
<accession>A0A834MII3</accession>
<dbReference type="EMBL" id="JAACXV010000062">
    <property type="protein sequence ID" value="KAF7285013.1"/>
    <property type="molecule type" value="Genomic_DNA"/>
</dbReference>
<protein>
    <recommendedName>
        <fullName evidence="2">FAS1 domain-containing protein</fullName>
    </recommendedName>
</protein>
<gene>
    <name evidence="3" type="ORF">GWI33_012328</name>
</gene>
<evidence type="ECO:0000259" key="2">
    <source>
        <dbReference type="PROSITE" id="PS50213"/>
    </source>
</evidence>
<feature type="domain" description="FAS1" evidence="2">
    <location>
        <begin position="835"/>
        <end position="966"/>
    </location>
</feature>
<dbReference type="OrthoDB" id="286301at2759"/>
<dbReference type="Proteomes" id="UP000625711">
    <property type="component" value="Unassembled WGS sequence"/>
</dbReference>
<feature type="compositionally biased region" description="Low complexity" evidence="1">
    <location>
        <begin position="650"/>
        <end position="663"/>
    </location>
</feature>
<feature type="region of interest" description="Disordered" evidence="1">
    <location>
        <begin position="518"/>
        <end position="587"/>
    </location>
</feature>
<dbReference type="PROSITE" id="PS50213">
    <property type="entry name" value="FAS1"/>
    <property type="match status" value="2"/>
</dbReference>
<evidence type="ECO:0000313" key="3">
    <source>
        <dbReference type="EMBL" id="KAF7285013.1"/>
    </source>
</evidence>
<dbReference type="PANTHER" id="PTHR10900:SF120">
    <property type="entry name" value="MUCIN-5AC-RELATED"/>
    <property type="match status" value="1"/>
</dbReference>
<dbReference type="GO" id="GO:0007155">
    <property type="term" value="P:cell adhesion"/>
    <property type="evidence" value="ECO:0007669"/>
    <property type="project" value="TreeGrafter"/>
</dbReference>
<keyword evidence="4" id="KW-1185">Reference proteome</keyword>
<dbReference type="InterPro" id="IPR000782">
    <property type="entry name" value="FAS1_domain"/>
</dbReference>
<dbReference type="Pfam" id="PF02469">
    <property type="entry name" value="Fasciclin"/>
    <property type="match status" value="2"/>
</dbReference>
<feature type="region of interest" description="Disordered" evidence="1">
    <location>
        <begin position="634"/>
        <end position="681"/>
    </location>
</feature>
<evidence type="ECO:0000313" key="4">
    <source>
        <dbReference type="Proteomes" id="UP000625711"/>
    </source>
</evidence>
<dbReference type="GO" id="GO:0030198">
    <property type="term" value="P:extracellular matrix organization"/>
    <property type="evidence" value="ECO:0007669"/>
    <property type="project" value="TreeGrafter"/>
</dbReference>
<dbReference type="InterPro" id="IPR050904">
    <property type="entry name" value="Adhesion/Biosynth-related"/>
</dbReference>
<dbReference type="SUPFAM" id="SSF82153">
    <property type="entry name" value="FAS1 domain"/>
    <property type="match status" value="2"/>
</dbReference>
<feature type="compositionally biased region" description="Basic and acidic residues" evidence="1">
    <location>
        <begin position="667"/>
        <end position="679"/>
    </location>
</feature>
<reference evidence="3" key="1">
    <citation type="submission" date="2020-08" db="EMBL/GenBank/DDBJ databases">
        <title>Genome sequencing and assembly of the red palm weevil Rhynchophorus ferrugineus.</title>
        <authorList>
            <person name="Dias G.B."/>
            <person name="Bergman C.M."/>
            <person name="Manee M."/>
        </authorList>
    </citation>
    <scope>NUCLEOTIDE SEQUENCE</scope>
    <source>
        <strain evidence="3">AA-2017</strain>
        <tissue evidence="3">Whole larva</tissue>
    </source>
</reference>
<feature type="domain" description="FAS1" evidence="2">
    <location>
        <begin position="681"/>
        <end position="828"/>
    </location>
</feature>
<feature type="region of interest" description="Disordered" evidence="1">
    <location>
        <begin position="441"/>
        <end position="462"/>
    </location>
</feature>
<dbReference type="GO" id="GO:0031012">
    <property type="term" value="C:extracellular matrix"/>
    <property type="evidence" value="ECO:0007669"/>
    <property type="project" value="TreeGrafter"/>
</dbReference>
<name>A0A834MII3_RHYFE</name>
<dbReference type="AlphaFoldDB" id="A0A834MII3"/>
<evidence type="ECO:0000256" key="1">
    <source>
        <dbReference type="SAM" id="MobiDB-lite"/>
    </source>
</evidence>
<proteinExistence type="predicted"/>
<feature type="region of interest" description="Disordered" evidence="1">
    <location>
        <begin position="478"/>
        <end position="498"/>
    </location>
</feature>
<comment type="caution">
    <text evidence="3">The sequence shown here is derived from an EMBL/GenBank/DDBJ whole genome shotgun (WGS) entry which is preliminary data.</text>
</comment>
<dbReference type="GO" id="GO:0050839">
    <property type="term" value="F:cell adhesion molecule binding"/>
    <property type="evidence" value="ECO:0007669"/>
    <property type="project" value="TreeGrafter"/>
</dbReference>